<evidence type="ECO:0000256" key="1">
    <source>
        <dbReference type="SAM" id="MobiDB-lite"/>
    </source>
</evidence>
<comment type="caution">
    <text evidence="2">The sequence shown here is derived from an EMBL/GenBank/DDBJ whole genome shotgun (WGS) entry which is preliminary data.</text>
</comment>
<sequence length="187" mass="21282">MSTKRTGYQQSENGMLQSGMYASPSVYLVYPPDRTGRRPSQHALLQYNSVEDRRYHENLRLIQQQQYYDANSSRDTQCAGGTNEGYRAIIDEPADQNSYPPELQTAEQRFKDSQVAKPEDKTSGAKELIRNARSPRRQFTRVWTCCQNCSSPGPYSSLYPQCMGCEAPRCSRCIEILVPAQDSPIHE</sequence>
<evidence type="ECO:0000313" key="2">
    <source>
        <dbReference type="EMBL" id="PGH30455.1"/>
    </source>
</evidence>
<dbReference type="AlphaFoldDB" id="A0A2B7ZA66"/>
<dbReference type="Proteomes" id="UP000226031">
    <property type="component" value="Unassembled WGS sequence"/>
</dbReference>
<evidence type="ECO:0000313" key="3">
    <source>
        <dbReference type="Proteomes" id="UP000226031"/>
    </source>
</evidence>
<keyword evidence="3" id="KW-1185">Reference proteome</keyword>
<name>A0A2B7ZA66_9EURO</name>
<accession>A0A2B7ZA66</accession>
<reference evidence="2 3" key="1">
    <citation type="submission" date="2017-10" db="EMBL/GenBank/DDBJ databases">
        <title>Comparative genomics in systemic dimorphic fungi from Ajellomycetaceae.</title>
        <authorList>
            <person name="Munoz J.F."/>
            <person name="Mcewen J.G."/>
            <person name="Clay O.K."/>
            <person name="Cuomo C.A."/>
        </authorList>
    </citation>
    <scope>NUCLEOTIDE SEQUENCE [LARGE SCALE GENOMIC DNA]</scope>
    <source>
        <strain evidence="2 3">UAMH4076</strain>
    </source>
</reference>
<dbReference type="VEuPathDB" id="FungiDB:EMCG_02019"/>
<feature type="region of interest" description="Disordered" evidence="1">
    <location>
        <begin position="109"/>
        <end position="131"/>
    </location>
</feature>
<organism evidence="2 3">
    <name type="scientific">[Emmonsia] crescens</name>
    <dbReference type="NCBI Taxonomy" id="73230"/>
    <lineage>
        <taxon>Eukaryota</taxon>
        <taxon>Fungi</taxon>
        <taxon>Dikarya</taxon>
        <taxon>Ascomycota</taxon>
        <taxon>Pezizomycotina</taxon>
        <taxon>Eurotiomycetes</taxon>
        <taxon>Eurotiomycetidae</taxon>
        <taxon>Onygenales</taxon>
        <taxon>Ajellomycetaceae</taxon>
        <taxon>Emergomyces</taxon>
    </lineage>
</organism>
<feature type="compositionally biased region" description="Basic and acidic residues" evidence="1">
    <location>
        <begin position="109"/>
        <end position="130"/>
    </location>
</feature>
<gene>
    <name evidence="2" type="ORF">GX50_06776</name>
</gene>
<proteinExistence type="predicted"/>
<dbReference type="EMBL" id="PDND01000171">
    <property type="protein sequence ID" value="PGH30455.1"/>
    <property type="molecule type" value="Genomic_DNA"/>
</dbReference>
<protein>
    <submittedName>
        <fullName evidence="2">Uncharacterized protein</fullName>
    </submittedName>
</protein>